<evidence type="ECO:0000256" key="8">
    <source>
        <dbReference type="PIRSR" id="PIRSR000077-1"/>
    </source>
</evidence>
<dbReference type="InterPro" id="IPR013766">
    <property type="entry name" value="Thioredoxin_domain"/>
</dbReference>
<dbReference type="GO" id="GO:0015035">
    <property type="term" value="F:protein-disulfide reductase activity"/>
    <property type="evidence" value="ECO:0007669"/>
    <property type="project" value="UniProtKB-UniRule"/>
</dbReference>
<dbReference type="CDD" id="cd02947">
    <property type="entry name" value="TRX_family"/>
    <property type="match status" value="1"/>
</dbReference>
<dbReference type="PROSITE" id="PS51352">
    <property type="entry name" value="THIOREDOXIN_2"/>
    <property type="match status" value="1"/>
</dbReference>
<dbReference type="SUPFAM" id="SSF52833">
    <property type="entry name" value="Thioredoxin-like"/>
    <property type="match status" value="1"/>
</dbReference>
<gene>
    <name evidence="11" type="ordered locus">Rmar_0180</name>
</gene>
<evidence type="ECO:0000256" key="5">
    <source>
        <dbReference type="ARBA" id="ARBA00023284"/>
    </source>
</evidence>
<dbReference type="eggNOG" id="COG3118">
    <property type="taxonomic scope" value="Bacteria"/>
</dbReference>
<dbReference type="GO" id="GO:0005829">
    <property type="term" value="C:cytosol"/>
    <property type="evidence" value="ECO:0007669"/>
    <property type="project" value="TreeGrafter"/>
</dbReference>
<dbReference type="PRINTS" id="PR00421">
    <property type="entry name" value="THIOREDOXIN"/>
</dbReference>
<feature type="site" description="Contributes to redox potential value" evidence="8">
    <location>
        <position position="36"/>
    </location>
</feature>
<dbReference type="STRING" id="518766.Rmar_0180"/>
<keyword evidence="5 9" id="KW-0676">Redox-active center</keyword>
<evidence type="ECO:0000256" key="1">
    <source>
        <dbReference type="ARBA" id="ARBA00008987"/>
    </source>
</evidence>
<feature type="active site" description="Nucleophile" evidence="8">
    <location>
        <position position="38"/>
    </location>
</feature>
<dbReference type="InterPro" id="IPR036249">
    <property type="entry name" value="Thioredoxin-like_sf"/>
</dbReference>
<reference evidence="11 12" key="1">
    <citation type="journal article" date="2009" name="Stand. Genomic Sci.">
        <title>Complete genome sequence of Rhodothermus marinus type strain (R-10).</title>
        <authorList>
            <person name="Nolan M."/>
            <person name="Tindall B.J."/>
            <person name="Pomrenke H."/>
            <person name="Lapidus A."/>
            <person name="Copeland A."/>
            <person name="Glavina Del Rio T."/>
            <person name="Lucas S."/>
            <person name="Chen F."/>
            <person name="Tice H."/>
            <person name="Cheng J.F."/>
            <person name="Saunders E."/>
            <person name="Han C."/>
            <person name="Bruce D."/>
            <person name="Goodwin L."/>
            <person name="Chain P."/>
            <person name="Pitluck S."/>
            <person name="Ovchinikova G."/>
            <person name="Pati A."/>
            <person name="Ivanova N."/>
            <person name="Mavromatis K."/>
            <person name="Chen A."/>
            <person name="Palaniappan K."/>
            <person name="Land M."/>
            <person name="Hauser L."/>
            <person name="Chang Y.J."/>
            <person name="Jeffries C.D."/>
            <person name="Brettin T."/>
            <person name="Goker M."/>
            <person name="Bristow J."/>
            <person name="Eisen J.A."/>
            <person name="Markowitz V."/>
            <person name="Hugenholtz P."/>
            <person name="Kyrpides N.C."/>
            <person name="Klenk H.P."/>
            <person name="Detter J.C."/>
        </authorList>
    </citation>
    <scope>NUCLEOTIDE SEQUENCE [LARGE SCALE GENOMIC DNA]</scope>
    <source>
        <strain evidence="12">ATCC 43812 / DSM 4252 / R-10</strain>
    </source>
</reference>
<keyword evidence="12" id="KW-1185">Reference proteome</keyword>
<evidence type="ECO:0000256" key="6">
    <source>
        <dbReference type="NCBIfam" id="TIGR01068"/>
    </source>
</evidence>
<dbReference type="InterPro" id="IPR005746">
    <property type="entry name" value="Thioredoxin"/>
</dbReference>
<feature type="disulfide bond" description="Redox-active" evidence="9">
    <location>
        <begin position="35"/>
        <end position="38"/>
    </location>
</feature>
<feature type="site" description="Contributes to redox potential value" evidence="8">
    <location>
        <position position="37"/>
    </location>
</feature>
<dbReference type="InterPro" id="IPR017937">
    <property type="entry name" value="Thioredoxin_CS"/>
</dbReference>
<dbReference type="PANTHER" id="PTHR45663">
    <property type="entry name" value="GEO12009P1"/>
    <property type="match status" value="1"/>
</dbReference>
<dbReference type="EMBL" id="CP001807">
    <property type="protein sequence ID" value="ACY47086.1"/>
    <property type="molecule type" value="Genomic_DNA"/>
</dbReference>
<keyword evidence="4 9" id="KW-1015">Disulfide bond</keyword>
<dbReference type="FunFam" id="3.40.30.10:FF:000001">
    <property type="entry name" value="Thioredoxin"/>
    <property type="match status" value="1"/>
</dbReference>
<evidence type="ECO:0000313" key="12">
    <source>
        <dbReference type="Proteomes" id="UP000002221"/>
    </source>
</evidence>
<evidence type="ECO:0000256" key="2">
    <source>
        <dbReference type="ARBA" id="ARBA00022448"/>
    </source>
</evidence>
<name>D0MCX6_RHOM4</name>
<evidence type="ECO:0000313" key="11">
    <source>
        <dbReference type="EMBL" id="ACY47086.1"/>
    </source>
</evidence>
<evidence type="ECO:0000256" key="9">
    <source>
        <dbReference type="PIRSR" id="PIRSR000077-4"/>
    </source>
</evidence>
<dbReference type="AlphaFoldDB" id="D0MCX6"/>
<accession>D0MCX6</accession>
<proteinExistence type="inferred from homology"/>
<evidence type="ECO:0000256" key="3">
    <source>
        <dbReference type="ARBA" id="ARBA00022982"/>
    </source>
</evidence>
<organism evidence="11 12">
    <name type="scientific">Rhodothermus marinus (strain ATCC 43812 / DSM 4252 / R-10)</name>
    <name type="common">Rhodothermus obamensis</name>
    <dbReference type="NCBI Taxonomy" id="518766"/>
    <lineage>
        <taxon>Bacteria</taxon>
        <taxon>Pseudomonadati</taxon>
        <taxon>Rhodothermota</taxon>
        <taxon>Rhodothermia</taxon>
        <taxon>Rhodothermales</taxon>
        <taxon>Rhodothermaceae</taxon>
        <taxon>Rhodothermus</taxon>
    </lineage>
</organism>
<dbReference type="PROSITE" id="PS00194">
    <property type="entry name" value="THIOREDOXIN_1"/>
    <property type="match status" value="1"/>
</dbReference>
<dbReference type="NCBIfam" id="TIGR01068">
    <property type="entry name" value="thioredoxin"/>
    <property type="match status" value="1"/>
</dbReference>
<dbReference type="PANTHER" id="PTHR45663:SF11">
    <property type="entry name" value="GEO12009P1"/>
    <property type="match status" value="1"/>
</dbReference>
<evidence type="ECO:0000256" key="4">
    <source>
        <dbReference type="ARBA" id="ARBA00023157"/>
    </source>
</evidence>
<protein>
    <recommendedName>
        <fullName evidence="6 7">Thioredoxin</fullName>
    </recommendedName>
</protein>
<dbReference type="Pfam" id="PF00085">
    <property type="entry name" value="Thioredoxin"/>
    <property type="match status" value="1"/>
</dbReference>
<dbReference type="KEGG" id="rmr:Rmar_0180"/>
<dbReference type="RefSeq" id="WP_012842698.1">
    <property type="nucleotide sequence ID" value="NC_013501.1"/>
</dbReference>
<dbReference type="Proteomes" id="UP000002221">
    <property type="component" value="Chromosome"/>
</dbReference>
<comment type="similarity">
    <text evidence="1 7">Belongs to the thioredoxin family.</text>
</comment>
<keyword evidence="3" id="KW-0249">Electron transport</keyword>
<dbReference type="HOGENOM" id="CLU_090389_10_2_10"/>
<dbReference type="GO" id="GO:0045454">
    <property type="term" value="P:cell redox homeostasis"/>
    <property type="evidence" value="ECO:0007669"/>
    <property type="project" value="TreeGrafter"/>
</dbReference>
<feature type="site" description="Deprotonates C-terminal active site Cys" evidence="8">
    <location>
        <position position="29"/>
    </location>
</feature>
<evidence type="ECO:0000256" key="7">
    <source>
        <dbReference type="PIRNR" id="PIRNR000077"/>
    </source>
</evidence>
<dbReference type="Gene3D" id="3.40.30.10">
    <property type="entry name" value="Glutaredoxin"/>
    <property type="match status" value="1"/>
</dbReference>
<dbReference type="PIRSF" id="PIRSF000077">
    <property type="entry name" value="Thioredoxin"/>
    <property type="match status" value="1"/>
</dbReference>
<feature type="domain" description="Thioredoxin" evidence="10">
    <location>
        <begin position="1"/>
        <end position="111"/>
    </location>
</feature>
<evidence type="ECO:0000259" key="10">
    <source>
        <dbReference type="PROSITE" id="PS51352"/>
    </source>
</evidence>
<keyword evidence="2" id="KW-0813">Transport</keyword>
<feature type="active site" description="Nucleophile" evidence="8">
    <location>
        <position position="35"/>
    </location>
</feature>
<sequence>MGENVKYVTLTDDNFEQEVLQSDVPVLVDFWAVWCGPCRMIAPIIEELAAEYEGRAKVGKLDVDHNPRTAMQYGIRSIPTLLFFKNGQVVDQLIGAVPKKVLVEKLEALVSAEAA</sequence>